<dbReference type="InterPro" id="IPR003481">
    <property type="entry name" value="FliD_N"/>
</dbReference>
<dbReference type="PANTHER" id="PTHR30288">
    <property type="entry name" value="FLAGELLAR CAP/ASSEMBLY PROTEIN FLID"/>
    <property type="match status" value="1"/>
</dbReference>
<evidence type="ECO:0000313" key="6">
    <source>
        <dbReference type="EMBL" id="PPK30451.1"/>
    </source>
</evidence>
<dbReference type="PANTHER" id="PTHR30288:SF0">
    <property type="entry name" value="FLAGELLAR HOOK-ASSOCIATED PROTEIN 2"/>
    <property type="match status" value="1"/>
</dbReference>
<dbReference type="InterPro" id="IPR040026">
    <property type="entry name" value="FliD"/>
</dbReference>
<comment type="caution">
    <text evidence="6">The sequence shown here is derived from an EMBL/GenBank/DDBJ whole genome shotgun (WGS) entry which is preliminary data.</text>
</comment>
<evidence type="ECO:0000313" key="7">
    <source>
        <dbReference type="Proteomes" id="UP000239239"/>
    </source>
</evidence>
<protein>
    <recommendedName>
        <fullName evidence="5">Flagellar hook-associated protein 2</fullName>
        <shortName evidence="5">HAP2</shortName>
    </recommendedName>
    <alternativeName>
        <fullName evidence="5">Flagellar cap protein</fullName>
    </alternativeName>
</protein>
<dbReference type="GO" id="GO:0009424">
    <property type="term" value="C:bacterial-type flagellum hook"/>
    <property type="evidence" value="ECO:0007669"/>
    <property type="project" value="UniProtKB-UniRule"/>
</dbReference>
<accession>A0A2S6EZ54</accession>
<comment type="subcellular location">
    <subcellularLocation>
        <location evidence="5">Secreted</location>
    </subcellularLocation>
    <subcellularLocation>
        <location evidence="5">Bacterial flagellum</location>
    </subcellularLocation>
</comment>
<sequence length="541" mass="58031">MELSSPGVGSGLDVKTLVDAIVTAEITPSQVRHDKQLNSVNTELSALGQLKNYLTNLQASLTKLSNLSQLYTMKSTISDPNYFSVALGAGATKSTYQIETQKLAQQHSLASSYMTNTGSGTITIDFGTYNSDKTTFTPNPSATSVNITIAPGNDSLVAVRDAINNTNSGITASIVQDSLGSRLTITSSQTGENYAMRISGGVASLNYDPTMGVNSLTETVAAQNSTVKINGLTLVQSSNQLNEAITGVTIDLKKAEIGKVVTLTIDDNKDQLTGLINEFIKQYNDTMTFLTNLTGYNSETKQGGVFQGDPQFRNLKLNLNKWATTPLAKQDGPIRSLADLGIITNKQGLLEIKQDKFKSVLDNHYKEIGALFAKTAKVNDTGINIKSINSTVKSGTYDVILTEFTPGVSMSGTIGGLPATSSDGITLTGSGYLSGLSINVFSGSAGARGQITVTDGIAVQLSSLLDTYIETKGDLNQRKDQLNNQIKQLTKIQNEIDIRRKSIETRYLKQFTALDTLLSQLQNTSVFLSQQLANLPQLKLK</sequence>
<dbReference type="AlphaFoldDB" id="A0A2S6EZ54"/>
<dbReference type="GO" id="GO:0071973">
    <property type="term" value="P:bacterial-type flagellum-dependent cell motility"/>
    <property type="evidence" value="ECO:0007669"/>
    <property type="project" value="TreeGrafter"/>
</dbReference>
<dbReference type="InterPro" id="IPR010809">
    <property type="entry name" value="FliD_C"/>
</dbReference>
<proteinExistence type="inferred from homology"/>
<dbReference type="Proteomes" id="UP000239239">
    <property type="component" value="Unassembled WGS sequence"/>
</dbReference>
<keyword evidence="6" id="KW-0282">Flagellum</keyword>
<gene>
    <name evidence="6" type="ORF">C3928_06700</name>
</gene>
<dbReference type="GO" id="GO:0005576">
    <property type="term" value="C:extracellular region"/>
    <property type="evidence" value="ECO:0007669"/>
    <property type="project" value="UniProtKB-SubCell"/>
</dbReference>
<keyword evidence="5" id="KW-0964">Secreted</keyword>
<feature type="coiled-coil region" evidence="5">
    <location>
        <begin position="465"/>
        <end position="499"/>
    </location>
</feature>
<dbReference type="RefSeq" id="WP_027226851.1">
    <property type="nucleotide sequence ID" value="NZ_CP017601.1"/>
</dbReference>
<evidence type="ECO:0000256" key="3">
    <source>
        <dbReference type="ARBA" id="ARBA00023054"/>
    </source>
</evidence>
<keyword evidence="4 5" id="KW-0975">Bacterial flagellum</keyword>
<reference evidence="6 7" key="1">
    <citation type="submission" date="2018-02" db="EMBL/GenBank/DDBJ databases">
        <title>Draft genome sequences of four Legionella pneumophila clinical strains isolated in Ontario.</title>
        <authorList>
            <person name="Fortuna A."/>
            <person name="Ramnarine R."/>
            <person name="Li A."/>
            <person name="Frantz C."/>
            <person name="Mallo G."/>
        </authorList>
    </citation>
    <scope>NUCLEOTIDE SEQUENCE [LARGE SCALE GENOMIC DNA]</scope>
    <source>
        <strain evidence="6 7">LG61</strain>
    </source>
</reference>
<evidence type="ECO:0000256" key="5">
    <source>
        <dbReference type="RuleBase" id="RU362066"/>
    </source>
</evidence>
<evidence type="ECO:0000256" key="2">
    <source>
        <dbReference type="ARBA" id="ARBA00011255"/>
    </source>
</evidence>
<dbReference type="GO" id="GO:0009421">
    <property type="term" value="C:bacterial-type flagellum filament cap"/>
    <property type="evidence" value="ECO:0007669"/>
    <property type="project" value="InterPro"/>
</dbReference>
<dbReference type="Pfam" id="PF07195">
    <property type="entry name" value="FliD_C"/>
    <property type="match status" value="2"/>
</dbReference>
<keyword evidence="6" id="KW-0966">Cell projection</keyword>
<organism evidence="6 7">
    <name type="scientific">Legionella pneumophila</name>
    <dbReference type="NCBI Taxonomy" id="446"/>
    <lineage>
        <taxon>Bacteria</taxon>
        <taxon>Pseudomonadati</taxon>
        <taxon>Pseudomonadota</taxon>
        <taxon>Gammaproteobacteria</taxon>
        <taxon>Legionellales</taxon>
        <taxon>Legionellaceae</taxon>
        <taxon>Legionella</taxon>
    </lineage>
</organism>
<dbReference type="EMBL" id="PQWY01000011">
    <property type="protein sequence ID" value="PPK30451.1"/>
    <property type="molecule type" value="Genomic_DNA"/>
</dbReference>
<dbReference type="OrthoDB" id="9810816at2"/>
<keyword evidence="6" id="KW-0969">Cilium</keyword>
<dbReference type="GO" id="GO:0007155">
    <property type="term" value="P:cell adhesion"/>
    <property type="evidence" value="ECO:0007669"/>
    <property type="project" value="InterPro"/>
</dbReference>
<comment type="subunit">
    <text evidence="2 5">Homopentamer.</text>
</comment>
<comment type="similarity">
    <text evidence="1 5">Belongs to the FliD family.</text>
</comment>
<evidence type="ECO:0000256" key="4">
    <source>
        <dbReference type="ARBA" id="ARBA00023143"/>
    </source>
</evidence>
<dbReference type="Pfam" id="PF02465">
    <property type="entry name" value="FliD_N"/>
    <property type="match status" value="1"/>
</dbReference>
<keyword evidence="3 5" id="KW-0175">Coiled coil</keyword>
<comment type="function">
    <text evidence="5">Required for morphogenesis and for the elongation of the flagellar filament by facilitating polymerization of the flagellin monomers at the tip of growing filament. Forms a capping structure, which prevents flagellin subunits (transported through the central channel of the flagellum) from leaking out without polymerization at the distal end.</text>
</comment>
<name>A0A2S6EZ54_LEGPN</name>
<evidence type="ECO:0000256" key="1">
    <source>
        <dbReference type="ARBA" id="ARBA00009764"/>
    </source>
</evidence>